<dbReference type="EMBL" id="HBIB01037422">
    <property type="protein sequence ID" value="CAE0262149.1"/>
    <property type="molecule type" value="Transcribed_RNA"/>
</dbReference>
<dbReference type="GO" id="GO:0008270">
    <property type="term" value="F:zinc ion binding"/>
    <property type="evidence" value="ECO:0007669"/>
    <property type="project" value="UniProtKB-KW"/>
</dbReference>
<proteinExistence type="predicted"/>
<dbReference type="SUPFAM" id="SSF57850">
    <property type="entry name" value="RING/U-box"/>
    <property type="match status" value="1"/>
</dbReference>
<dbReference type="Gene3D" id="2.60.120.260">
    <property type="entry name" value="Galactose-binding domain-like"/>
    <property type="match status" value="1"/>
</dbReference>
<dbReference type="SMART" id="SM01337">
    <property type="entry name" value="APC10"/>
    <property type="match status" value="1"/>
</dbReference>
<evidence type="ECO:0000313" key="3">
    <source>
        <dbReference type="EMBL" id="CAE0262149.1"/>
    </source>
</evidence>
<dbReference type="AlphaFoldDB" id="A0A7S3LSJ4"/>
<dbReference type="InterPro" id="IPR013083">
    <property type="entry name" value="Znf_RING/FYVE/PHD"/>
</dbReference>
<accession>A0A7S3LSJ4</accession>
<dbReference type="InterPro" id="IPR001841">
    <property type="entry name" value="Znf_RING"/>
</dbReference>
<reference evidence="3" key="1">
    <citation type="submission" date="2021-01" db="EMBL/GenBank/DDBJ databases">
        <authorList>
            <person name="Corre E."/>
            <person name="Pelletier E."/>
            <person name="Niang G."/>
            <person name="Scheremetjew M."/>
            <person name="Finn R."/>
            <person name="Kale V."/>
            <person name="Holt S."/>
            <person name="Cochrane G."/>
            <person name="Meng A."/>
            <person name="Brown T."/>
            <person name="Cohen L."/>
        </authorList>
    </citation>
    <scope>NUCLEOTIDE SEQUENCE</scope>
    <source>
        <strain evidence="3">NIES-2562</strain>
    </source>
</reference>
<dbReference type="GO" id="GO:0005886">
    <property type="term" value="C:plasma membrane"/>
    <property type="evidence" value="ECO:0007669"/>
    <property type="project" value="TreeGrafter"/>
</dbReference>
<dbReference type="PANTHER" id="PTHR45943:SF2">
    <property type="entry name" value="RING-TYPE DOMAIN-CONTAINING PROTEIN"/>
    <property type="match status" value="1"/>
</dbReference>
<name>A0A7S3LSJ4_9EUKA</name>
<feature type="domain" description="RING-type" evidence="2">
    <location>
        <begin position="814"/>
        <end position="865"/>
    </location>
</feature>
<dbReference type="Gene3D" id="3.30.40.10">
    <property type="entry name" value="Zinc/RING finger domain, C3HC4 (zinc finger)"/>
    <property type="match status" value="1"/>
</dbReference>
<dbReference type="GO" id="GO:0005634">
    <property type="term" value="C:nucleus"/>
    <property type="evidence" value="ECO:0007669"/>
    <property type="project" value="TreeGrafter"/>
</dbReference>
<dbReference type="PROSITE" id="PS50089">
    <property type="entry name" value="ZF_RING_2"/>
    <property type="match status" value="1"/>
</dbReference>
<evidence type="ECO:0000259" key="2">
    <source>
        <dbReference type="PROSITE" id="PS50089"/>
    </source>
</evidence>
<dbReference type="GO" id="GO:0061630">
    <property type="term" value="F:ubiquitin protein ligase activity"/>
    <property type="evidence" value="ECO:0007669"/>
    <property type="project" value="TreeGrafter"/>
</dbReference>
<dbReference type="InterPro" id="IPR008979">
    <property type="entry name" value="Galactose-bd-like_sf"/>
</dbReference>
<keyword evidence="1" id="KW-0862">Zinc</keyword>
<evidence type="ECO:0000256" key="1">
    <source>
        <dbReference type="PROSITE-ProRule" id="PRU00175"/>
    </source>
</evidence>
<organism evidence="3">
    <name type="scientific">Palpitomonas bilix</name>
    <dbReference type="NCBI Taxonomy" id="652834"/>
    <lineage>
        <taxon>Eukaryota</taxon>
        <taxon>Eukaryota incertae sedis</taxon>
    </lineage>
</organism>
<dbReference type="InterPro" id="IPR004939">
    <property type="entry name" value="APC_su10/DOC_dom"/>
</dbReference>
<sequence>MVPEGSGGTFDLEFDRISGELGKLMYGKVSASTLVRGISNVLGIVREHSVGAETMGLQLEDAVVGGQVSVAAVSAVFGMACHFLNQNVTADHASLSHCVFWNGLDGGSHISPHFKELVSSYLKVFGQLASLLRVQDIHAGVDHMLAHVLNVKTRRGAYTLLNYPILAILRRRISDLTDCLVGTRLEGEDMEDTPAVCSVQTTHVVPTISVSSNVNEAHILLEADGYWQSNGRAGEHWIQLEVNSFVKKLKMKWGGDGSYDPSELEIWAGANADSLQCVRKLKQRPHGCQWVDLLGPDQTGAHRAFKIYIKKAHSGGMNIRVHGVALEVEGGEIGQVKAIRGRFEYDRQLHEKLLACFKTLTSQFIRTLGDREGGEGALVREDSDIDFQLKSMGSLYDDDKAHGAPDLLDTEGGGSLEQVVFGLLSIQLSEETSRIVDLAQNGHYIVESLARSNKAGVAEWYKPDAGRVEGSSPDKKEIASDSHIFDLLSLIYTMAGSSTGLVFLNSTSCVSELSMLFWVGTPRVQRLVLNVLLRVLSSYSDAKQIKGWIHDSDEQHGGFVLNLFLYINMEMAVVTRKVRGTSVNVENLSKGVSFEIKRVKPVALTQQTTMTIASFIKRLVSRPQWTEPLQSFLRQLLSPLLGIVTEKVLRERESPFDFCLALSCFAVCAHGFEEHGMMEVDNAEYLVRIDRTVSHSRARGWTKGDRMASFLSFATLENMRAVVEFKSASAKVACRFCKEPLTDGNTAPFHDVAALSNVCTNEECLASRELACHKLLPCGHGCCGIVNEENCFGCLMPGCPSKVPNEVVDDEDSCCICMSVIPCKPVIQLEGCKHVMHYECVRDQLRAKWSGADISFTHLNCSLCRARLRHPSLVDEMKEDIELEEKVISMAVMRLEYEGRDKDGDMTTEGSEYFQKPKEYAMHLYMYYRCCKCRKPYFGGIRACEEAAEGQRELDESELICGACSSPDGARCQAKPPHDEQWLEWKCRYCCSIATFFCFGTTHFCTACHDKLDYKNAPPCKGGAECPLKVDHPPHGEEFCLGCGQCRMLQQF</sequence>
<keyword evidence="1" id="KW-0479">Metal-binding</keyword>
<gene>
    <name evidence="3" type="ORF">PBIL07802_LOCUS24444</name>
</gene>
<keyword evidence="1" id="KW-0863">Zinc-finger</keyword>
<protein>
    <recommendedName>
        <fullName evidence="2">RING-type domain-containing protein</fullName>
    </recommendedName>
</protein>
<dbReference type="SUPFAM" id="SSF49785">
    <property type="entry name" value="Galactose-binding domain-like"/>
    <property type="match status" value="1"/>
</dbReference>
<dbReference type="PANTHER" id="PTHR45943">
    <property type="entry name" value="E3 UBIQUITIN-PROTEIN LIGASE MYCBP2"/>
    <property type="match status" value="1"/>
</dbReference>